<sequence>MKIIHTSDWHLGQGFIGKSREAEHKAFLNWLLNQVTEKQIDAVIVAGDIFDTGTPPSYARTLYNEFIVSMHKIGCQLVVLGGNHDSVATLNETESLLSCLGTYVIGGVKADLNDQVILLNDHTKQPGLFYVGSLLSGQKMFWIQLLGKRAAKSKKRLFKRWRVILWRFSISPSNNENNSVVSYPLLARVI</sequence>
<dbReference type="EMBL" id="JAQOMS010000002">
    <property type="protein sequence ID" value="MDC2888572.1"/>
    <property type="molecule type" value="Genomic_DNA"/>
</dbReference>
<dbReference type="SUPFAM" id="SSF56300">
    <property type="entry name" value="Metallo-dependent phosphatases"/>
    <property type="match status" value="1"/>
</dbReference>
<name>A0ABT5FCA5_9GAMM</name>
<evidence type="ECO:0000256" key="4">
    <source>
        <dbReference type="RuleBase" id="RU363069"/>
    </source>
</evidence>
<comment type="subunit">
    <text evidence="4">Heterodimer of SbcC and SbcD.</text>
</comment>
<dbReference type="Proteomes" id="UP001528411">
    <property type="component" value="Unassembled WGS sequence"/>
</dbReference>
<dbReference type="InterPro" id="IPR050535">
    <property type="entry name" value="DNA_Repair-Maintenance_Comp"/>
</dbReference>
<dbReference type="Pfam" id="PF00149">
    <property type="entry name" value="Metallophos"/>
    <property type="match status" value="1"/>
</dbReference>
<feature type="domain" description="Calcineurin-like phosphoesterase" evidence="5">
    <location>
        <begin position="1"/>
        <end position="93"/>
    </location>
</feature>
<evidence type="ECO:0000256" key="2">
    <source>
        <dbReference type="ARBA" id="ARBA00022801"/>
    </source>
</evidence>
<evidence type="ECO:0000256" key="1">
    <source>
        <dbReference type="ARBA" id="ARBA00022722"/>
    </source>
</evidence>
<accession>A0ABT5FCA5</accession>
<dbReference type="InterPro" id="IPR004593">
    <property type="entry name" value="SbcD"/>
</dbReference>
<dbReference type="NCBIfam" id="TIGR00619">
    <property type="entry name" value="sbcd"/>
    <property type="match status" value="1"/>
</dbReference>
<keyword evidence="1 4" id="KW-0540">Nuclease</keyword>
<dbReference type="GO" id="GO:0004527">
    <property type="term" value="F:exonuclease activity"/>
    <property type="evidence" value="ECO:0007669"/>
    <property type="project" value="UniProtKB-KW"/>
</dbReference>
<evidence type="ECO:0000259" key="5">
    <source>
        <dbReference type="Pfam" id="PF00149"/>
    </source>
</evidence>
<dbReference type="InterPro" id="IPR041796">
    <property type="entry name" value="Mre11_N"/>
</dbReference>
<dbReference type="InterPro" id="IPR004843">
    <property type="entry name" value="Calcineurin-like_PHP"/>
</dbReference>
<evidence type="ECO:0000313" key="7">
    <source>
        <dbReference type="Proteomes" id="UP001528411"/>
    </source>
</evidence>
<comment type="function">
    <text evidence="4">SbcCD cleaves DNA hairpin structures. These structures can inhibit DNA replication and are intermediates in certain DNA recombination reactions. The complex acts as a 3'-&gt;5' double strand exonuclease that can open hairpins. It also has a 5' single-strand endonuclease activity.</text>
</comment>
<keyword evidence="4" id="KW-0255">Endonuclease</keyword>
<keyword evidence="3 4" id="KW-0269">Exonuclease</keyword>
<keyword evidence="7" id="KW-1185">Reference proteome</keyword>
<dbReference type="Gene3D" id="3.60.21.10">
    <property type="match status" value="1"/>
</dbReference>
<protein>
    <recommendedName>
        <fullName evidence="4">Nuclease SbcCD subunit D</fullName>
    </recommendedName>
</protein>
<keyword evidence="2 4" id="KW-0378">Hydrolase</keyword>
<dbReference type="PANTHER" id="PTHR30337:SF0">
    <property type="entry name" value="NUCLEASE SBCCD SUBUNIT D"/>
    <property type="match status" value="1"/>
</dbReference>
<dbReference type="CDD" id="cd00840">
    <property type="entry name" value="MPP_Mre11_N"/>
    <property type="match status" value="1"/>
</dbReference>
<dbReference type="PANTHER" id="PTHR30337">
    <property type="entry name" value="COMPONENT OF ATP-DEPENDENT DSDNA EXONUCLEASE"/>
    <property type="match status" value="1"/>
</dbReference>
<evidence type="ECO:0000313" key="6">
    <source>
        <dbReference type="EMBL" id="MDC2888572.1"/>
    </source>
</evidence>
<comment type="similarity">
    <text evidence="4">Belongs to the SbcD family.</text>
</comment>
<reference evidence="6 7" key="1">
    <citation type="submission" date="2023-01" db="EMBL/GenBank/DDBJ databases">
        <title>Psychrosphaera sp. nov., isolated from marine algae.</title>
        <authorList>
            <person name="Bayburt H."/>
            <person name="Choi B.J."/>
            <person name="Kim J.M."/>
            <person name="Choi D.G."/>
            <person name="Jeon C.O."/>
        </authorList>
    </citation>
    <scope>NUCLEOTIDE SEQUENCE [LARGE SCALE GENOMIC DNA]</scope>
    <source>
        <strain evidence="6 7">G1-22</strain>
    </source>
</reference>
<dbReference type="RefSeq" id="WP_272180169.1">
    <property type="nucleotide sequence ID" value="NZ_JAQOMS010000002.1"/>
</dbReference>
<dbReference type="InterPro" id="IPR029052">
    <property type="entry name" value="Metallo-depent_PP-like"/>
</dbReference>
<proteinExistence type="inferred from homology"/>
<organism evidence="6 7">
    <name type="scientific">Psychrosphaera algicola</name>
    <dbReference type="NCBI Taxonomy" id="3023714"/>
    <lineage>
        <taxon>Bacteria</taxon>
        <taxon>Pseudomonadati</taxon>
        <taxon>Pseudomonadota</taxon>
        <taxon>Gammaproteobacteria</taxon>
        <taxon>Alteromonadales</taxon>
        <taxon>Pseudoalteromonadaceae</taxon>
        <taxon>Psychrosphaera</taxon>
    </lineage>
</organism>
<gene>
    <name evidence="4 6" type="primary">sbcD</name>
    <name evidence="6" type="ORF">PN838_07120</name>
</gene>
<keyword evidence="4" id="KW-0235">DNA replication</keyword>
<evidence type="ECO:0000256" key="3">
    <source>
        <dbReference type="ARBA" id="ARBA00022839"/>
    </source>
</evidence>
<comment type="caution">
    <text evidence="6">The sequence shown here is derived from an EMBL/GenBank/DDBJ whole genome shotgun (WGS) entry which is preliminary data.</text>
</comment>
<keyword evidence="4" id="KW-0233">DNA recombination</keyword>